<reference evidence="1" key="1">
    <citation type="submission" date="2013-07" db="EMBL/GenBank/DDBJ databases">
        <title>Sub-species coevolution in mutualistic symbiosis.</title>
        <authorList>
            <person name="Murfin K."/>
            <person name="Klassen J."/>
            <person name="Lee M."/>
            <person name="Forst S."/>
            <person name="Stock P."/>
            <person name="Goodrich-Blair H."/>
        </authorList>
    </citation>
    <scope>NUCLEOTIDE SEQUENCE [LARGE SCALE GENOMIC DNA]</scope>
    <source>
        <strain evidence="1">Kraussei Becker Underwood</strain>
    </source>
</reference>
<protein>
    <submittedName>
        <fullName evidence="1">Uncharacterized protein</fullName>
    </submittedName>
</protein>
<organism evidence="1">
    <name type="scientific">Xenorhabdus bovienii str. kraussei Becker Underwood</name>
    <dbReference type="NCBI Taxonomy" id="1398204"/>
    <lineage>
        <taxon>Bacteria</taxon>
        <taxon>Pseudomonadati</taxon>
        <taxon>Pseudomonadota</taxon>
        <taxon>Gammaproteobacteria</taxon>
        <taxon>Enterobacterales</taxon>
        <taxon>Morganellaceae</taxon>
        <taxon>Xenorhabdus</taxon>
    </lineage>
</organism>
<proteinExistence type="predicted"/>
<dbReference type="EMBL" id="CBSZ010000274">
    <property type="protein sequence ID" value="CDH24986.1"/>
    <property type="molecule type" value="Genomic_DNA"/>
</dbReference>
<name>A0A077PWA7_XENBV</name>
<evidence type="ECO:0000313" key="1">
    <source>
        <dbReference type="EMBL" id="CDH24986.1"/>
    </source>
</evidence>
<dbReference type="HOGENOM" id="CLU_3241611_0_0_6"/>
<dbReference type="AlphaFoldDB" id="A0A077PWA7"/>
<sequence>MFDDQYFHHFNQQPGSLPMSITNIMPSNNLFRVFLTPLLRKPN</sequence>
<comment type="caution">
    <text evidence="1">The sequence shown here is derived from an EMBL/GenBank/DDBJ whole genome shotgun (WGS) entry which is preliminary data.</text>
</comment>
<accession>A0A077PWA7</accession>
<gene>
    <name evidence="1" type="ORF">XBKB1_3450001</name>
</gene>
<dbReference type="Proteomes" id="UP000028493">
    <property type="component" value="Unassembled WGS sequence"/>
</dbReference>